<dbReference type="EMBL" id="KV784353">
    <property type="protein sequence ID" value="OEU23624.1"/>
    <property type="molecule type" value="Genomic_DNA"/>
</dbReference>
<feature type="compositionally biased region" description="Basic and acidic residues" evidence="1">
    <location>
        <begin position="50"/>
        <end position="63"/>
    </location>
</feature>
<protein>
    <submittedName>
        <fullName evidence="2">Uncharacterized protein</fullName>
    </submittedName>
</protein>
<dbReference type="AlphaFoldDB" id="A0A1E7FZT4"/>
<organism evidence="2 3">
    <name type="scientific">Fragilariopsis cylindrus CCMP1102</name>
    <dbReference type="NCBI Taxonomy" id="635003"/>
    <lineage>
        <taxon>Eukaryota</taxon>
        <taxon>Sar</taxon>
        <taxon>Stramenopiles</taxon>
        <taxon>Ochrophyta</taxon>
        <taxon>Bacillariophyta</taxon>
        <taxon>Bacillariophyceae</taxon>
        <taxon>Bacillariophycidae</taxon>
        <taxon>Bacillariales</taxon>
        <taxon>Bacillariaceae</taxon>
        <taxon>Fragilariopsis</taxon>
    </lineage>
</organism>
<sequence>MHFAFAGGNKDNDFGLHRILQALIDSDATPEAIRVAAISAVKSTQAQLEQNHEQDQKEAREPQDAGEDMGSSSAQNYKKFTSQVDQVKTINGLVTSGVLSKILDEQKIQKILGIKNGNPGCNKDRTATVYPLKGCCKYAPCLFPDGCCLDGCCPDVV</sequence>
<evidence type="ECO:0000256" key="1">
    <source>
        <dbReference type="SAM" id="MobiDB-lite"/>
    </source>
</evidence>
<evidence type="ECO:0000313" key="3">
    <source>
        <dbReference type="Proteomes" id="UP000095751"/>
    </source>
</evidence>
<gene>
    <name evidence="2" type="ORF">FRACYDRAFT_233794</name>
</gene>
<keyword evidence="3" id="KW-1185">Reference proteome</keyword>
<name>A0A1E7FZT4_9STRA</name>
<dbReference type="KEGG" id="fcy:FRACYDRAFT_233794"/>
<dbReference type="InParanoid" id="A0A1E7FZT4"/>
<evidence type="ECO:0000313" key="2">
    <source>
        <dbReference type="EMBL" id="OEU23624.1"/>
    </source>
</evidence>
<reference evidence="2 3" key="1">
    <citation type="submission" date="2016-09" db="EMBL/GenBank/DDBJ databases">
        <title>Extensive genetic diversity and differential bi-allelic expression allows diatom success in the polar Southern Ocean.</title>
        <authorList>
            <consortium name="DOE Joint Genome Institute"/>
            <person name="Mock T."/>
            <person name="Otillar R.P."/>
            <person name="Strauss J."/>
            <person name="Dupont C."/>
            <person name="Frickenhaus S."/>
            <person name="Maumus F."/>
            <person name="Mcmullan M."/>
            <person name="Sanges R."/>
            <person name="Schmutz J."/>
            <person name="Toseland A."/>
            <person name="Valas R."/>
            <person name="Veluchamy A."/>
            <person name="Ward B.J."/>
            <person name="Allen A."/>
            <person name="Barry K."/>
            <person name="Falciatore A."/>
            <person name="Ferrante M."/>
            <person name="Fortunato A.E."/>
            <person name="Gloeckner G."/>
            <person name="Gruber A."/>
            <person name="Hipkin R."/>
            <person name="Janech M."/>
            <person name="Kroth P."/>
            <person name="Leese F."/>
            <person name="Lindquist E."/>
            <person name="Lyon B.R."/>
            <person name="Martin J."/>
            <person name="Mayer C."/>
            <person name="Parker M."/>
            <person name="Quesneville H."/>
            <person name="Raymond J."/>
            <person name="Uhlig C."/>
            <person name="Valentin K.U."/>
            <person name="Worden A.Z."/>
            <person name="Armbrust E.V."/>
            <person name="Bowler C."/>
            <person name="Green B."/>
            <person name="Moulton V."/>
            <person name="Van Oosterhout C."/>
            <person name="Grigoriev I."/>
        </authorList>
    </citation>
    <scope>NUCLEOTIDE SEQUENCE [LARGE SCALE GENOMIC DNA]</scope>
    <source>
        <strain evidence="2 3">CCMP1102</strain>
    </source>
</reference>
<proteinExistence type="predicted"/>
<dbReference type="Proteomes" id="UP000095751">
    <property type="component" value="Unassembled WGS sequence"/>
</dbReference>
<accession>A0A1E7FZT4</accession>
<feature type="region of interest" description="Disordered" evidence="1">
    <location>
        <begin position="45"/>
        <end position="75"/>
    </location>
</feature>